<comment type="caution">
    <text evidence="3">The sequence shown here is derived from an EMBL/GenBank/DDBJ whole genome shotgun (WGS) entry which is preliminary data.</text>
</comment>
<dbReference type="RefSeq" id="WP_301131032.1">
    <property type="nucleotide sequence ID" value="NZ_JAUHPW010000001.1"/>
</dbReference>
<dbReference type="SMART" id="SM00530">
    <property type="entry name" value="HTH_XRE"/>
    <property type="match status" value="1"/>
</dbReference>
<evidence type="ECO:0000256" key="1">
    <source>
        <dbReference type="SAM" id="Coils"/>
    </source>
</evidence>
<keyword evidence="4" id="KW-1185">Reference proteome</keyword>
<sequence>MKERNGEAQRAGIRLERNVALNMKMIRERDHPNWSLRQVAAQVQAQGVKLDHGAIRRIEAGERSVRLDEAVAIARALNVSFDALVTDPVLARRQEVVDLLQRLDEVYEKYEAAYVALESAELALGHAMRDFPDVESARRAVAQWMRTYGHNPDRWHADDWTERFLSGYTLAAEHLFAHLKQYVIGGQRLAVDSAEDGAMRERWTAYLAHDDEARRRARHSASGGA</sequence>
<accession>A0ABT8G668</accession>
<feature type="domain" description="HTH cro/C1-type" evidence="2">
    <location>
        <begin position="50"/>
        <end position="84"/>
    </location>
</feature>
<dbReference type="CDD" id="cd00093">
    <property type="entry name" value="HTH_XRE"/>
    <property type="match status" value="1"/>
</dbReference>
<dbReference type="PROSITE" id="PS50943">
    <property type="entry name" value="HTH_CROC1"/>
    <property type="match status" value="1"/>
</dbReference>
<organism evidence="3 4">
    <name type="scientific">Demequina litoralis</name>
    <dbReference type="NCBI Taxonomy" id="3051660"/>
    <lineage>
        <taxon>Bacteria</taxon>
        <taxon>Bacillati</taxon>
        <taxon>Actinomycetota</taxon>
        <taxon>Actinomycetes</taxon>
        <taxon>Micrococcales</taxon>
        <taxon>Demequinaceae</taxon>
        <taxon>Demequina</taxon>
    </lineage>
</organism>
<dbReference type="EMBL" id="JAUHPW010000001">
    <property type="protein sequence ID" value="MDN4474633.1"/>
    <property type="molecule type" value="Genomic_DNA"/>
</dbReference>
<dbReference type="Gene3D" id="1.10.260.40">
    <property type="entry name" value="lambda repressor-like DNA-binding domains"/>
    <property type="match status" value="1"/>
</dbReference>
<evidence type="ECO:0000313" key="3">
    <source>
        <dbReference type="EMBL" id="MDN4474633.1"/>
    </source>
</evidence>
<reference evidence="3" key="1">
    <citation type="submission" date="2023-06" db="EMBL/GenBank/DDBJ databases">
        <title>Sysu t00192.</title>
        <authorList>
            <person name="Gao L."/>
            <person name="Fang B.-Z."/>
            <person name="Li W.-J."/>
        </authorList>
    </citation>
    <scope>NUCLEOTIDE SEQUENCE</scope>
    <source>
        <strain evidence="3">SYSU T00192</strain>
    </source>
</reference>
<gene>
    <name evidence="3" type="ORF">QQX09_02065</name>
</gene>
<keyword evidence="1" id="KW-0175">Coiled coil</keyword>
<dbReference type="Proteomes" id="UP001172728">
    <property type="component" value="Unassembled WGS sequence"/>
</dbReference>
<dbReference type="SUPFAM" id="SSF47413">
    <property type="entry name" value="lambda repressor-like DNA-binding domains"/>
    <property type="match status" value="1"/>
</dbReference>
<proteinExistence type="predicted"/>
<feature type="coiled-coil region" evidence="1">
    <location>
        <begin position="93"/>
        <end position="120"/>
    </location>
</feature>
<evidence type="ECO:0000259" key="2">
    <source>
        <dbReference type="PROSITE" id="PS50943"/>
    </source>
</evidence>
<protein>
    <submittedName>
        <fullName evidence="3">Helix-turn-helix transcriptional regulator</fullName>
    </submittedName>
</protein>
<evidence type="ECO:0000313" key="4">
    <source>
        <dbReference type="Proteomes" id="UP001172728"/>
    </source>
</evidence>
<dbReference type="InterPro" id="IPR001387">
    <property type="entry name" value="Cro/C1-type_HTH"/>
</dbReference>
<dbReference type="InterPro" id="IPR010982">
    <property type="entry name" value="Lambda_DNA-bd_dom_sf"/>
</dbReference>
<name>A0ABT8G668_9MICO</name>
<dbReference type="Pfam" id="PF01381">
    <property type="entry name" value="HTH_3"/>
    <property type="match status" value="1"/>
</dbReference>